<evidence type="ECO:0000313" key="1">
    <source>
        <dbReference type="EMBL" id="QBI19478.1"/>
    </source>
</evidence>
<accession>A0A411YE46</accession>
<dbReference type="InterPro" id="IPR037069">
    <property type="entry name" value="AcylCoA_DH/ox_N_sf"/>
</dbReference>
<keyword evidence="2" id="KW-1185">Reference proteome</keyword>
<dbReference type="RefSeq" id="WP_131154475.1">
    <property type="nucleotide sequence ID" value="NZ_CP036402.1"/>
</dbReference>
<evidence type="ECO:0000313" key="2">
    <source>
        <dbReference type="Proteomes" id="UP000291469"/>
    </source>
</evidence>
<dbReference type="PANTHER" id="PTHR43884:SF12">
    <property type="entry name" value="ISOVALERYL-COA DEHYDROGENASE, MITOCHONDRIAL-RELATED"/>
    <property type="match status" value="1"/>
</dbReference>
<protein>
    <submittedName>
        <fullName evidence="1">Acyl-CoA dehydrogenase</fullName>
    </submittedName>
</protein>
<organism evidence="1 2">
    <name type="scientific">Egibacter rhizosphaerae</name>
    <dbReference type="NCBI Taxonomy" id="1670831"/>
    <lineage>
        <taxon>Bacteria</taxon>
        <taxon>Bacillati</taxon>
        <taxon>Actinomycetota</taxon>
        <taxon>Nitriliruptoria</taxon>
        <taxon>Egibacterales</taxon>
        <taxon>Egibacteraceae</taxon>
        <taxon>Egibacter</taxon>
    </lineage>
</organism>
<dbReference type="InterPro" id="IPR009100">
    <property type="entry name" value="AcylCoA_DH/oxidase_NM_dom_sf"/>
</dbReference>
<dbReference type="Gene3D" id="2.40.110.10">
    <property type="entry name" value="Butyryl-CoA Dehydrogenase, subunit A, domain 2"/>
    <property type="match status" value="1"/>
</dbReference>
<dbReference type="KEGG" id="erz:ER308_07875"/>
<dbReference type="GO" id="GO:0050660">
    <property type="term" value="F:flavin adenine dinucleotide binding"/>
    <property type="evidence" value="ECO:0007669"/>
    <property type="project" value="InterPro"/>
</dbReference>
<name>A0A411YE46_9ACTN</name>
<dbReference type="AlphaFoldDB" id="A0A411YE46"/>
<sequence>MTTLSTATAPHVASNLDEVEDWFGARVAEIDADRAPTRGGLGWLGERGLLDLGAPGLPGSLADMVAIVRAVARQDLASAFSVWAHRAVIEYLARWGGERDAGTLDALRRGARPGSTAMASAFQQAAGLGELTVTATPIDGGWRLDGQVRWASNLYPDTVVVLPAATTGSRDPDDGHDLVVALPLDREGVEVRDEPPLLALQATRSSSIRLEGIEVTGDEVLTERIDPFLASVRPAFLLLQSAFCLGLAEAAAASARDRLDGAAAVFAEDADSLEGRLRTSDARLAALAAEADASTTACDAGELLALRLEVAGLAGEATTLETTVAGGAGYLRTSPTARRLREAAFLPVQSPTEAQLRWELSRSA</sequence>
<reference evidence="1 2" key="1">
    <citation type="submission" date="2019-01" db="EMBL/GenBank/DDBJ databases">
        <title>Egibacter rhizosphaerae EGI 80759T.</title>
        <authorList>
            <person name="Chen D.-D."/>
            <person name="Tian Y."/>
            <person name="Jiao J.-Y."/>
            <person name="Zhang X.-T."/>
            <person name="Zhang Y.-G."/>
            <person name="Zhang Y."/>
            <person name="Xiao M."/>
            <person name="Shu W.-S."/>
            <person name="Li W.-J."/>
        </authorList>
    </citation>
    <scope>NUCLEOTIDE SEQUENCE [LARGE SCALE GENOMIC DNA]</scope>
    <source>
        <strain evidence="1 2">EGI 80759</strain>
    </source>
</reference>
<dbReference type="OrthoDB" id="3258691at2"/>
<dbReference type="Gene3D" id="1.10.540.10">
    <property type="entry name" value="Acyl-CoA dehydrogenase/oxidase, N-terminal domain"/>
    <property type="match status" value="1"/>
</dbReference>
<dbReference type="EMBL" id="CP036402">
    <property type="protein sequence ID" value="QBI19478.1"/>
    <property type="molecule type" value="Genomic_DNA"/>
</dbReference>
<dbReference type="PANTHER" id="PTHR43884">
    <property type="entry name" value="ACYL-COA DEHYDROGENASE"/>
    <property type="match status" value="1"/>
</dbReference>
<dbReference type="SUPFAM" id="SSF56645">
    <property type="entry name" value="Acyl-CoA dehydrogenase NM domain-like"/>
    <property type="match status" value="1"/>
</dbReference>
<proteinExistence type="predicted"/>
<dbReference type="GO" id="GO:0003995">
    <property type="term" value="F:acyl-CoA dehydrogenase activity"/>
    <property type="evidence" value="ECO:0007669"/>
    <property type="project" value="TreeGrafter"/>
</dbReference>
<dbReference type="InterPro" id="IPR046373">
    <property type="entry name" value="Acyl-CoA_Oxase/DH_mid-dom_sf"/>
</dbReference>
<dbReference type="Proteomes" id="UP000291469">
    <property type="component" value="Chromosome"/>
</dbReference>
<gene>
    <name evidence="1" type="ORF">ER308_07875</name>
</gene>